<sequence length="111" mass="13227">MDFEKEIKQKLYQEEFKENNGRVIRTINILQGHYINLHSLKEALSEYMNIAEFDESIVYLHKSCYVEIRAKWSKKVVIDINEYSYKELEVCFTQKGIKLLRGFITDEAVEV</sequence>
<protein>
    <submittedName>
        <fullName evidence="1">Uncharacterized protein</fullName>
    </submittedName>
</protein>
<gene>
    <name evidence="1" type="ORF">FL857_06015</name>
</gene>
<dbReference type="Proteomes" id="UP000319424">
    <property type="component" value="Unassembled WGS sequence"/>
</dbReference>
<organism evidence="1 2">
    <name type="scientific">Criibacterium bergeronii</name>
    <dbReference type="NCBI Taxonomy" id="1871336"/>
    <lineage>
        <taxon>Bacteria</taxon>
        <taxon>Bacillati</taxon>
        <taxon>Bacillota</taxon>
        <taxon>Clostridia</taxon>
        <taxon>Peptostreptococcales</taxon>
        <taxon>Filifactoraceae</taxon>
        <taxon>Criibacterium</taxon>
    </lineage>
</organism>
<dbReference type="EMBL" id="VJXW01000007">
    <property type="protein sequence ID" value="TRW26241.1"/>
    <property type="molecule type" value="Genomic_DNA"/>
</dbReference>
<dbReference type="RefSeq" id="WP_144398170.1">
    <property type="nucleotide sequence ID" value="NZ_VJXW01000007.1"/>
</dbReference>
<proteinExistence type="predicted"/>
<evidence type="ECO:0000313" key="1">
    <source>
        <dbReference type="EMBL" id="TRW26241.1"/>
    </source>
</evidence>
<comment type="caution">
    <text evidence="1">The sequence shown here is derived from an EMBL/GenBank/DDBJ whole genome shotgun (WGS) entry which is preliminary data.</text>
</comment>
<dbReference type="OrthoDB" id="1858597at2"/>
<evidence type="ECO:0000313" key="2">
    <source>
        <dbReference type="Proteomes" id="UP000319424"/>
    </source>
</evidence>
<name>A0A552V720_9FIRM</name>
<dbReference type="AlphaFoldDB" id="A0A552V720"/>
<accession>A0A552V720</accession>
<reference evidence="1 2" key="1">
    <citation type="submission" date="2019-07" db="EMBL/GenBank/DDBJ databases">
        <title>Criibacterium bergeronii gen. nov., sp. nov. isolated from human clinical samples.</title>
        <authorList>
            <person name="Maheux A.F."/>
            <person name="Boudreau D.K."/>
            <person name="Berube E."/>
            <person name="Brodeur S."/>
            <person name="Bernard K.A."/>
            <person name="Abed J.Y."/>
            <person name="Ducrey E."/>
            <person name="Guay E.F."/>
            <person name="Raymond F."/>
            <person name="Corbeil J."/>
            <person name="Domingo M.-C."/>
            <person name="Roy P.H."/>
            <person name="Boissinot M."/>
            <person name="Tocheva E.I."/>
            <person name="Omar R.F."/>
        </authorList>
    </citation>
    <scope>NUCLEOTIDE SEQUENCE [LARGE SCALE GENOMIC DNA]</scope>
    <source>
        <strain evidence="1 2">CCRI-24246</strain>
    </source>
</reference>